<dbReference type="Proteomes" id="UP000807504">
    <property type="component" value="Unassembled WGS sequence"/>
</dbReference>
<comment type="caution">
    <text evidence="3">The sequence shown here is derived from an EMBL/GenBank/DDBJ whole genome shotgun (WGS) entry which is preliminary data.</text>
</comment>
<reference evidence="3" key="1">
    <citation type="journal article" date="2020" name="bioRxiv">
        <title>Chromosome-level reference genome of the European wasp spider Argiope bruennichi: a resource for studies on range expansion and evolutionary adaptation.</title>
        <authorList>
            <person name="Sheffer M.M."/>
            <person name="Hoppe A."/>
            <person name="Krehenwinkel H."/>
            <person name="Uhl G."/>
            <person name="Kuss A.W."/>
            <person name="Jensen L."/>
            <person name="Jensen C."/>
            <person name="Gillespie R.G."/>
            <person name="Hoff K.J."/>
            <person name="Prost S."/>
        </authorList>
    </citation>
    <scope>NUCLEOTIDE SEQUENCE</scope>
</reference>
<name>A0A8T0FWR8_ARGBR</name>
<dbReference type="PRINTS" id="PR00109">
    <property type="entry name" value="TYRKINASE"/>
</dbReference>
<dbReference type="InterPro" id="IPR050122">
    <property type="entry name" value="RTK"/>
</dbReference>
<dbReference type="SUPFAM" id="SSF56112">
    <property type="entry name" value="Protein kinase-like (PK-like)"/>
    <property type="match status" value="1"/>
</dbReference>
<accession>A0A8T0FWR8</accession>
<dbReference type="PROSITE" id="PS50011">
    <property type="entry name" value="PROTEIN_KINASE_DOM"/>
    <property type="match status" value="1"/>
</dbReference>
<proteinExistence type="predicted"/>
<feature type="region of interest" description="Disordered" evidence="1">
    <location>
        <begin position="1"/>
        <end position="38"/>
    </location>
</feature>
<evidence type="ECO:0000256" key="1">
    <source>
        <dbReference type="SAM" id="MobiDB-lite"/>
    </source>
</evidence>
<dbReference type="InterPro" id="IPR001245">
    <property type="entry name" value="Ser-Thr/Tyr_kinase_cat_dom"/>
</dbReference>
<dbReference type="Pfam" id="PF07714">
    <property type="entry name" value="PK_Tyr_Ser-Thr"/>
    <property type="match status" value="1"/>
</dbReference>
<dbReference type="GO" id="GO:0043235">
    <property type="term" value="C:receptor complex"/>
    <property type="evidence" value="ECO:0007669"/>
    <property type="project" value="TreeGrafter"/>
</dbReference>
<dbReference type="AlphaFoldDB" id="A0A8T0FWR8"/>
<dbReference type="PANTHER" id="PTHR24416">
    <property type="entry name" value="TYROSINE-PROTEIN KINASE RECEPTOR"/>
    <property type="match status" value="1"/>
</dbReference>
<dbReference type="GO" id="GO:0005524">
    <property type="term" value="F:ATP binding"/>
    <property type="evidence" value="ECO:0007669"/>
    <property type="project" value="InterPro"/>
</dbReference>
<evidence type="ECO:0000313" key="3">
    <source>
        <dbReference type="EMBL" id="KAF8795162.1"/>
    </source>
</evidence>
<dbReference type="InterPro" id="IPR020635">
    <property type="entry name" value="Tyr_kinase_cat_dom"/>
</dbReference>
<dbReference type="GO" id="GO:0005886">
    <property type="term" value="C:plasma membrane"/>
    <property type="evidence" value="ECO:0007669"/>
    <property type="project" value="TreeGrafter"/>
</dbReference>
<protein>
    <submittedName>
        <fullName evidence="3">BDNF/NT-3 growth factors receptor like protein</fullName>
    </submittedName>
</protein>
<evidence type="ECO:0000313" key="4">
    <source>
        <dbReference type="Proteomes" id="UP000807504"/>
    </source>
</evidence>
<dbReference type="InterPro" id="IPR000719">
    <property type="entry name" value="Prot_kinase_dom"/>
</dbReference>
<dbReference type="InterPro" id="IPR011009">
    <property type="entry name" value="Kinase-like_dom_sf"/>
</dbReference>
<feature type="domain" description="Protein kinase" evidence="2">
    <location>
        <begin position="77"/>
        <end position="343"/>
    </location>
</feature>
<keyword evidence="3" id="KW-0675">Receptor</keyword>
<dbReference type="GO" id="GO:0010976">
    <property type="term" value="P:positive regulation of neuron projection development"/>
    <property type="evidence" value="ECO:0007669"/>
    <property type="project" value="TreeGrafter"/>
</dbReference>
<dbReference type="EMBL" id="JABXBU010000002">
    <property type="protein sequence ID" value="KAF8795162.1"/>
    <property type="molecule type" value="Genomic_DNA"/>
</dbReference>
<dbReference type="GO" id="GO:0051897">
    <property type="term" value="P:positive regulation of phosphatidylinositol 3-kinase/protein kinase B signal transduction"/>
    <property type="evidence" value="ECO:0007669"/>
    <property type="project" value="TreeGrafter"/>
</dbReference>
<reference evidence="3" key="2">
    <citation type="submission" date="2020-06" db="EMBL/GenBank/DDBJ databases">
        <authorList>
            <person name="Sheffer M."/>
        </authorList>
    </citation>
    <scope>NUCLEOTIDE SEQUENCE</scope>
</reference>
<keyword evidence="4" id="KW-1185">Reference proteome</keyword>
<feature type="compositionally biased region" description="Basic and acidic residues" evidence="1">
    <location>
        <begin position="13"/>
        <end position="22"/>
    </location>
</feature>
<dbReference type="Gene3D" id="1.10.510.10">
    <property type="entry name" value="Transferase(Phosphotransferase) domain 1"/>
    <property type="match status" value="1"/>
</dbReference>
<dbReference type="GO" id="GO:0007169">
    <property type="term" value="P:cell surface receptor protein tyrosine kinase signaling pathway"/>
    <property type="evidence" value="ECO:0007669"/>
    <property type="project" value="TreeGrafter"/>
</dbReference>
<evidence type="ECO:0000259" key="2">
    <source>
        <dbReference type="PROSITE" id="PS50011"/>
    </source>
</evidence>
<organism evidence="3 4">
    <name type="scientific">Argiope bruennichi</name>
    <name type="common">Wasp spider</name>
    <name type="synonym">Aranea bruennichi</name>
    <dbReference type="NCBI Taxonomy" id="94029"/>
    <lineage>
        <taxon>Eukaryota</taxon>
        <taxon>Metazoa</taxon>
        <taxon>Ecdysozoa</taxon>
        <taxon>Arthropoda</taxon>
        <taxon>Chelicerata</taxon>
        <taxon>Arachnida</taxon>
        <taxon>Araneae</taxon>
        <taxon>Araneomorphae</taxon>
        <taxon>Entelegynae</taxon>
        <taxon>Araneoidea</taxon>
        <taxon>Araneidae</taxon>
        <taxon>Argiope</taxon>
    </lineage>
</organism>
<sequence length="343" mass="39483">MENADTAPLNIESPKDNKDRSVRPHTYNPLHTIKQPSASGYEQKGMTCTLGTLPVKEFERTFNFFLSHIPYIDGGRINVLRYLNEGQFGEVSLGTVDNLTKEAPVTYVAIKCLKKNNSSNSREFQREVELHADLRHANIVEFLGISQKDEKFIMIFEYMEFGDLNKFLRDRDPKFPRPQSVFEDQPYPVLTITDLISISSQIAAGLNFLSHRHIVHRDLATRNCLAGTNMKIKIADFGMARLVGTTIFEKEVSEYDMLPVRWMSPESIWYAKFNTQSDVWSFGVVLWEIFSFGQLPWHTLSNKVAALMDETFWEQSCDFGFENYAKFVFLEVKNTRNIVHHGA</sequence>
<gene>
    <name evidence="3" type="ORF">HNY73_003042</name>
</gene>
<dbReference type="SMART" id="SM00219">
    <property type="entry name" value="TyrKc"/>
    <property type="match status" value="1"/>
</dbReference>
<dbReference type="PANTHER" id="PTHR24416:SF614">
    <property type="entry name" value="PROTEIN KINASE DOMAIN-CONTAINING PROTEIN"/>
    <property type="match status" value="1"/>
</dbReference>
<dbReference type="GO" id="GO:0004714">
    <property type="term" value="F:transmembrane receptor protein tyrosine kinase activity"/>
    <property type="evidence" value="ECO:0007669"/>
    <property type="project" value="TreeGrafter"/>
</dbReference>